<reference evidence="2" key="1">
    <citation type="journal article" date="2014" name="Int. J. Syst. Evol. Microbiol.">
        <title>Complete genome sequence of Corynebacterium casei LMG S-19264T (=DSM 44701T), isolated from a smear-ripened cheese.</title>
        <authorList>
            <consortium name="US DOE Joint Genome Institute (JGI-PGF)"/>
            <person name="Walter F."/>
            <person name="Albersmeier A."/>
            <person name="Kalinowski J."/>
            <person name="Ruckert C."/>
        </authorList>
    </citation>
    <scope>NUCLEOTIDE SEQUENCE</scope>
    <source>
        <strain evidence="2">CGMCC 1.15448</strain>
    </source>
</reference>
<keyword evidence="1" id="KW-0472">Membrane</keyword>
<dbReference type="EMBL" id="BMJC01000002">
    <property type="protein sequence ID" value="GGA95519.1"/>
    <property type="molecule type" value="Genomic_DNA"/>
</dbReference>
<organism evidence="2 3">
    <name type="scientific">Puia dinghuensis</name>
    <dbReference type="NCBI Taxonomy" id="1792502"/>
    <lineage>
        <taxon>Bacteria</taxon>
        <taxon>Pseudomonadati</taxon>
        <taxon>Bacteroidota</taxon>
        <taxon>Chitinophagia</taxon>
        <taxon>Chitinophagales</taxon>
        <taxon>Chitinophagaceae</taxon>
        <taxon>Puia</taxon>
    </lineage>
</organism>
<proteinExistence type="predicted"/>
<dbReference type="AlphaFoldDB" id="A0A8J2UBS9"/>
<evidence type="ECO:0000256" key="1">
    <source>
        <dbReference type="SAM" id="Phobius"/>
    </source>
</evidence>
<keyword evidence="1" id="KW-0812">Transmembrane</keyword>
<reference evidence="2" key="2">
    <citation type="submission" date="2020-09" db="EMBL/GenBank/DDBJ databases">
        <authorList>
            <person name="Sun Q."/>
            <person name="Zhou Y."/>
        </authorList>
    </citation>
    <scope>NUCLEOTIDE SEQUENCE</scope>
    <source>
        <strain evidence="2">CGMCC 1.15448</strain>
    </source>
</reference>
<evidence type="ECO:0000313" key="3">
    <source>
        <dbReference type="Proteomes" id="UP000607559"/>
    </source>
</evidence>
<feature type="transmembrane region" description="Helical" evidence="1">
    <location>
        <begin position="31"/>
        <end position="54"/>
    </location>
</feature>
<dbReference type="Proteomes" id="UP000607559">
    <property type="component" value="Unassembled WGS sequence"/>
</dbReference>
<feature type="transmembrane region" description="Helical" evidence="1">
    <location>
        <begin position="60"/>
        <end position="81"/>
    </location>
</feature>
<comment type="caution">
    <text evidence="2">The sequence shown here is derived from an EMBL/GenBank/DDBJ whole genome shotgun (WGS) entry which is preliminary data.</text>
</comment>
<accession>A0A8J2UBS9</accession>
<evidence type="ECO:0000313" key="2">
    <source>
        <dbReference type="EMBL" id="GGA95519.1"/>
    </source>
</evidence>
<gene>
    <name evidence="2" type="ORF">GCM10011511_18580</name>
</gene>
<keyword evidence="3" id="KW-1185">Reference proteome</keyword>
<keyword evidence="1" id="KW-1133">Transmembrane helix</keyword>
<sequence>MGPVQEIVIPVSEPKGTRSETLVLEQVNGPVLPAVILGGAVVFEVTVTLALPVFPELVPVTVYVPAVLTVTLAPVAVKLLGPVQL</sequence>
<name>A0A8J2UBS9_9BACT</name>
<protein>
    <submittedName>
        <fullName evidence="2">Uncharacterized protein</fullName>
    </submittedName>
</protein>